<keyword evidence="5" id="KW-0460">Magnesium</keyword>
<dbReference type="SMART" id="SM00484">
    <property type="entry name" value="XPGI"/>
    <property type="match status" value="1"/>
</dbReference>
<evidence type="ECO:0000313" key="9">
    <source>
        <dbReference type="EMBL" id="CAK9220008.1"/>
    </source>
</evidence>
<comment type="cofactor">
    <cofactor evidence="1">
        <name>Mg(2+)</name>
        <dbReference type="ChEBI" id="CHEBI:18420"/>
    </cofactor>
</comment>
<sequence>MGVGGGFWDELRVVKKCQELEWLRHKKLAIDLSYWIVQQNLAVKGLARKPHLRLLLFRVVKVVAGVGALPVFIVDGSAPPEKLQARIKRFNRMMHIQPVLPPAPAPPQSPLPPAAESFPSSPELKKLGTSAFQQSIDECVELLELLGMPVMRAKWEAEALCAELDREGWVDACVTPDSDAFLHGAKCIIKYLQLDPRDPLVETYTSMDIETMLGLQQKHMVALALLIGCDYDLKGVEGIGCSHAMRFVRSFPEAEILDRLRTWGRGEGMSANMEMASYSSSESEGEKAHQKIHRKLSFGSCVTKGDNQSKRSPVHCSNCGHPGNKRDHMTSGCPLCENVVEGTDTSNSGCRKKTKGFQCGCKDCSKKWKLKKRRQQQGWWEKFQSKMAKADGFPSEHIINIFLRPGSSNLADDGSPADLIKWHTPNLEGLEKFLALHLYWEPYYVRQRVLPLLSHTCLKAMALREGSEQRPSAVESTEEMINGLFTPHSILRVKVDHFKPYYMLRWQCLAGHPSDHEWLGLGRKNSQSLKRDESEQEQVGLDDDANDCTANVETGDLGSQCVFTTNENMELVKEACPKLVEAFLQDQAMKEELKTKKKKGSKRKKEESENTGHHQLSITTFFKFKKGEGNIRMCDSSYKLTLDPPDLGSKTWETSGSGSGRRSEVIEDPDEVCYMINPSAFQRSAEQVRTVRSTLSSSTKIDAPTCVRRKLFPSMY</sequence>
<keyword evidence="10" id="KW-1185">Reference proteome</keyword>
<dbReference type="PANTHER" id="PTHR11081">
    <property type="entry name" value="FLAP ENDONUCLEASE FAMILY MEMBER"/>
    <property type="match status" value="1"/>
</dbReference>
<dbReference type="Proteomes" id="UP001497512">
    <property type="component" value="Chromosome 3"/>
</dbReference>
<dbReference type="InterPro" id="IPR006086">
    <property type="entry name" value="XPG-I_dom"/>
</dbReference>
<dbReference type="PRINTS" id="PR00853">
    <property type="entry name" value="XPGRADSUPER"/>
</dbReference>
<evidence type="ECO:0000256" key="3">
    <source>
        <dbReference type="ARBA" id="ARBA00022723"/>
    </source>
</evidence>
<keyword evidence="3" id="KW-0479">Metal-binding</keyword>
<dbReference type="InterPro" id="IPR036279">
    <property type="entry name" value="5-3_exonuclease_C_sf"/>
</dbReference>
<evidence type="ECO:0000259" key="7">
    <source>
        <dbReference type="SMART" id="SM00484"/>
    </source>
</evidence>
<dbReference type="SUPFAM" id="SSF47807">
    <property type="entry name" value="5' to 3' exonuclease, C-terminal subdomain"/>
    <property type="match status" value="1"/>
</dbReference>
<reference evidence="9" key="1">
    <citation type="submission" date="2024-02" db="EMBL/GenBank/DDBJ databases">
        <authorList>
            <consortium name="ELIXIR-Norway"/>
            <consortium name="Elixir Norway"/>
        </authorList>
    </citation>
    <scope>NUCLEOTIDE SEQUENCE</scope>
</reference>
<dbReference type="SUPFAM" id="SSF88723">
    <property type="entry name" value="PIN domain-like"/>
    <property type="match status" value="1"/>
</dbReference>
<dbReference type="Pfam" id="PF00867">
    <property type="entry name" value="XPG_I"/>
    <property type="match status" value="1"/>
</dbReference>
<accession>A0ABP0UJ35</accession>
<evidence type="ECO:0000256" key="1">
    <source>
        <dbReference type="ARBA" id="ARBA00001946"/>
    </source>
</evidence>
<keyword evidence="2" id="KW-0540">Nuclease</keyword>
<feature type="compositionally biased region" description="Pro residues" evidence="6">
    <location>
        <begin position="101"/>
        <end position="113"/>
    </location>
</feature>
<dbReference type="SMART" id="SM00485">
    <property type="entry name" value="XPGN"/>
    <property type="match status" value="1"/>
</dbReference>
<keyword evidence="4" id="KW-0378">Hydrolase</keyword>
<evidence type="ECO:0008006" key="11">
    <source>
        <dbReference type="Google" id="ProtNLM"/>
    </source>
</evidence>
<dbReference type="Gene3D" id="1.10.150.20">
    <property type="entry name" value="5' to 3' exonuclease, C-terminal subdomain"/>
    <property type="match status" value="1"/>
</dbReference>
<dbReference type="Gene3D" id="3.40.50.1010">
    <property type="entry name" value="5'-nuclease"/>
    <property type="match status" value="1"/>
</dbReference>
<name>A0ABP0UJ35_9BRYO</name>
<dbReference type="PANTHER" id="PTHR11081:SF59">
    <property type="entry name" value="FI23547P1"/>
    <property type="match status" value="1"/>
</dbReference>
<dbReference type="CDD" id="cd09869">
    <property type="entry name" value="PIN_GEN1"/>
    <property type="match status" value="1"/>
</dbReference>
<dbReference type="EMBL" id="OZ019895">
    <property type="protein sequence ID" value="CAK9220008.1"/>
    <property type="molecule type" value="Genomic_DNA"/>
</dbReference>
<feature type="region of interest" description="Disordered" evidence="6">
    <location>
        <begin position="593"/>
        <end position="612"/>
    </location>
</feature>
<organism evidence="9 10">
    <name type="scientific">Sphagnum troendelagicum</name>
    <dbReference type="NCBI Taxonomy" id="128251"/>
    <lineage>
        <taxon>Eukaryota</taxon>
        <taxon>Viridiplantae</taxon>
        <taxon>Streptophyta</taxon>
        <taxon>Embryophyta</taxon>
        <taxon>Bryophyta</taxon>
        <taxon>Sphagnophytina</taxon>
        <taxon>Sphagnopsida</taxon>
        <taxon>Sphagnales</taxon>
        <taxon>Sphagnaceae</taxon>
        <taxon>Sphagnum</taxon>
    </lineage>
</organism>
<dbReference type="InterPro" id="IPR008918">
    <property type="entry name" value="HhH2"/>
</dbReference>
<dbReference type="Pfam" id="PF00752">
    <property type="entry name" value="XPG_N"/>
    <property type="match status" value="1"/>
</dbReference>
<evidence type="ECO:0000259" key="8">
    <source>
        <dbReference type="SMART" id="SM00485"/>
    </source>
</evidence>
<feature type="domain" description="XPG N-terminal" evidence="8">
    <location>
        <begin position="1"/>
        <end position="92"/>
    </location>
</feature>
<evidence type="ECO:0000256" key="4">
    <source>
        <dbReference type="ARBA" id="ARBA00022801"/>
    </source>
</evidence>
<dbReference type="SMART" id="SM00279">
    <property type="entry name" value="HhH2"/>
    <property type="match status" value="1"/>
</dbReference>
<evidence type="ECO:0000256" key="6">
    <source>
        <dbReference type="SAM" id="MobiDB-lite"/>
    </source>
</evidence>
<evidence type="ECO:0000313" key="10">
    <source>
        <dbReference type="Proteomes" id="UP001497512"/>
    </source>
</evidence>
<evidence type="ECO:0000256" key="5">
    <source>
        <dbReference type="ARBA" id="ARBA00022842"/>
    </source>
</evidence>
<protein>
    <recommendedName>
        <fullName evidence="11">Flap endonuclease GEN-like 1</fullName>
    </recommendedName>
</protein>
<feature type="domain" description="XPG-I" evidence="7">
    <location>
        <begin position="144"/>
        <end position="215"/>
    </location>
</feature>
<dbReference type="InterPro" id="IPR006085">
    <property type="entry name" value="XPG_DNA_repair_N"/>
</dbReference>
<evidence type="ECO:0000256" key="2">
    <source>
        <dbReference type="ARBA" id="ARBA00022722"/>
    </source>
</evidence>
<proteinExistence type="predicted"/>
<feature type="region of interest" description="Disordered" evidence="6">
    <location>
        <begin position="101"/>
        <end position="120"/>
    </location>
</feature>
<dbReference type="InterPro" id="IPR029060">
    <property type="entry name" value="PIN-like_dom_sf"/>
</dbReference>
<dbReference type="InterPro" id="IPR006084">
    <property type="entry name" value="XPG/Rad2"/>
</dbReference>
<gene>
    <name evidence="9" type="ORF">CSSPTR1EN2_LOCUS15077</name>
</gene>